<proteinExistence type="predicted"/>
<organism evidence="3 4">
    <name type="scientific">Nematostella vectensis</name>
    <name type="common">Starlet sea anemone</name>
    <dbReference type="NCBI Taxonomy" id="45351"/>
    <lineage>
        <taxon>Eukaryota</taxon>
        <taxon>Metazoa</taxon>
        <taxon>Cnidaria</taxon>
        <taxon>Anthozoa</taxon>
        <taxon>Hexacorallia</taxon>
        <taxon>Actiniaria</taxon>
        <taxon>Edwardsiidae</taxon>
        <taxon>Nematostella</taxon>
    </lineage>
</organism>
<dbReference type="PhylomeDB" id="A7RKT5"/>
<dbReference type="PANTHER" id="PTHR10696:SF21">
    <property type="entry name" value="TAUD_TFDA-LIKE DOMAIN-CONTAINING PROTEIN"/>
    <property type="match status" value="1"/>
</dbReference>
<dbReference type="eggNOG" id="ENOG502QRUR">
    <property type="taxonomic scope" value="Eukaryota"/>
</dbReference>
<gene>
    <name evidence="3" type="ORF">NEMVEDRAFT_v1g198560</name>
</gene>
<evidence type="ECO:0000259" key="2">
    <source>
        <dbReference type="Pfam" id="PF02668"/>
    </source>
</evidence>
<evidence type="ECO:0000256" key="1">
    <source>
        <dbReference type="ARBA" id="ARBA00023002"/>
    </source>
</evidence>
<dbReference type="OMA" id="MRGRGWQ"/>
<dbReference type="PANTHER" id="PTHR10696">
    <property type="entry name" value="GAMMA-BUTYROBETAINE HYDROXYLASE-RELATED"/>
    <property type="match status" value="1"/>
</dbReference>
<keyword evidence="4" id="KW-1185">Reference proteome</keyword>
<protein>
    <recommendedName>
        <fullName evidence="2">TauD/TfdA-like domain-containing protein</fullName>
    </recommendedName>
</protein>
<reference evidence="3 4" key="1">
    <citation type="journal article" date="2007" name="Science">
        <title>Sea anemone genome reveals ancestral eumetazoan gene repertoire and genomic organization.</title>
        <authorList>
            <person name="Putnam N.H."/>
            <person name="Srivastava M."/>
            <person name="Hellsten U."/>
            <person name="Dirks B."/>
            <person name="Chapman J."/>
            <person name="Salamov A."/>
            <person name="Terry A."/>
            <person name="Shapiro H."/>
            <person name="Lindquist E."/>
            <person name="Kapitonov V.V."/>
            <person name="Jurka J."/>
            <person name="Genikhovich G."/>
            <person name="Grigoriev I.V."/>
            <person name="Lucas S.M."/>
            <person name="Steele R.E."/>
            <person name="Finnerty J.R."/>
            <person name="Technau U."/>
            <person name="Martindale M.Q."/>
            <person name="Rokhsar D.S."/>
        </authorList>
    </citation>
    <scope>NUCLEOTIDE SEQUENCE [LARGE SCALE GENOMIC DNA]</scope>
    <source>
        <strain evidence="4">CH2 X CH6</strain>
    </source>
</reference>
<dbReference type="Proteomes" id="UP000001593">
    <property type="component" value="Unassembled WGS sequence"/>
</dbReference>
<accession>A7RKT5</accession>
<dbReference type="AlphaFoldDB" id="A7RKT5"/>
<dbReference type="Pfam" id="PF02668">
    <property type="entry name" value="TauD"/>
    <property type="match status" value="1"/>
</dbReference>
<dbReference type="GO" id="GO:0016491">
    <property type="term" value="F:oxidoreductase activity"/>
    <property type="evidence" value="ECO:0007669"/>
    <property type="project" value="UniProtKB-KW"/>
</dbReference>
<dbReference type="InParanoid" id="A7RKT5"/>
<dbReference type="HOGENOM" id="CLU_044153_1_1_1"/>
<dbReference type="FunFam" id="3.60.130.10:FF:000032">
    <property type="entry name" value="Os01g0190000 protein"/>
    <property type="match status" value="1"/>
</dbReference>
<dbReference type="Gene3D" id="3.60.130.10">
    <property type="entry name" value="Clavaminate synthase-like"/>
    <property type="match status" value="2"/>
</dbReference>
<dbReference type="SUPFAM" id="SSF51197">
    <property type="entry name" value="Clavaminate synthase-like"/>
    <property type="match status" value="1"/>
</dbReference>
<name>A7RKT5_NEMVE</name>
<dbReference type="InterPro" id="IPR050411">
    <property type="entry name" value="AlphaKG_dependent_hydroxylases"/>
</dbReference>
<dbReference type="EMBL" id="DS469516">
    <property type="protein sequence ID" value="EDO47960.1"/>
    <property type="molecule type" value="Genomic_DNA"/>
</dbReference>
<dbReference type="InterPro" id="IPR042098">
    <property type="entry name" value="TauD-like_sf"/>
</dbReference>
<feature type="domain" description="TauD/TfdA-like" evidence="2">
    <location>
        <begin position="96"/>
        <end position="313"/>
    </location>
</feature>
<evidence type="ECO:0000313" key="3">
    <source>
        <dbReference type="EMBL" id="EDO47960.1"/>
    </source>
</evidence>
<keyword evidence="1" id="KW-0560">Oxidoreductase</keyword>
<dbReference type="InterPro" id="IPR003819">
    <property type="entry name" value="TauD/TfdA-like"/>
</dbReference>
<sequence length="319" mass="36155">MALRSLSKHIWRSNSYNKWSACGIAQQLLYSTEPDPLTKETLFFKLPVKEILPTSNDPIAGRKWLPGSHGRGFPKYLAKPRKDFPHALMAKSADMYSIDEIAKVTRQVIDEDLPKCGAVLFRGLNLYEVQDFAHFSLALGFRSMEYTGGLANREAVDSEANVYSANDDPSVYTIEPHNEMAYSPVYPRKLIFFCAEEPAEGCGGYTVLCKSSDFLPNIHPDVINKLGEKQIRYINRVPDKVRSSYISWQQVFHTTDKKYGDGSKIEPEVLEHIRGCIWNSTVGFQWRQGDMLLVDNLTTLHGRLGFNGKRKILATLLEN</sequence>
<evidence type="ECO:0000313" key="4">
    <source>
        <dbReference type="Proteomes" id="UP000001593"/>
    </source>
</evidence>
<dbReference type="STRING" id="45351.A7RKT5"/>